<protein>
    <submittedName>
        <fullName evidence="1">Uncharacterized protein</fullName>
    </submittedName>
</protein>
<name>A0A840U411_9GAMM</name>
<evidence type="ECO:0000313" key="2">
    <source>
        <dbReference type="Proteomes" id="UP000591735"/>
    </source>
</evidence>
<reference evidence="1 2" key="1">
    <citation type="submission" date="2020-08" db="EMBL/GenBank/DDBJ databases">
        <title>Genomic Encyclopedia of Type Strains, Phase IV (KMG-IV): sequencing the most valuable type-strain genomes for metagenomic binning, comparative biology and taxonomic classification.</title>
        <authorList>
            <person name="Goeker M."/>
        </authorList>
    </citation>
    <scope>NUCLEOTIDE SEQUENCE [LARGE SCALE GENOMIC DNA]</scope>
    <source>
        <strain evidence="1 2">DSM 22359</strain>
    </source>
</reference>
<sequence length="96" mass="10895">MSECKCFDEVLAKVANKLRGRIPESESASFKADWQNKTIVFGEEELTTKIGLPISYEFQKIKKSGEPHKNLTKDSINVFMNYCPFCGTSLKEEPSQ</sequence>
<gene>
    <name evidence="1" type="ORF">HNR38_000916</name>
</gene>
<accession>A0A840U411</accession>
<dbReference type="EMBL" id="JACHFE010000002">
    <property type="protein sequence ID" value="MBB5320444.1"/>
    <property type="molecule type" value="Genomic_DNA"/>
</dbReference>
<organism evidence="1 2">
    <name type="scientific">Marinobacter oulmenensis</name>
    <dbReference type="NCBI Taxonomy" id="643747"/>
    <lineage>
        <taxon>Bacteria</taxon>
        <taxon>Pseudomonadati</taxon>
        <taxon>Pseudomonadota</taxon>
        <taxon>Gammaproteobacteria</taxon>
        <taxon>Pseudomonadales</taxon>
        <taxon>Marinobacteraceae</taxon>
        <taxon>Marinobacter</taxon>
    </lineage>
</organism>
<dbReference type="AlphaFoldDB" id="A0A840U411"/>
<dbReference type="Proteomes" id="UP000591735">
    <property type="component" value="Unassembled WGS sequence"/>
</dbReference>
<evidence type="ECO:0000313" key="1">
    <source>
        <dbReference type="EMBL" id="MBB5320444.1"/>
    </source>
</evidence>
<dbReference type="RefSeq" id="WP_183700244.1">
    <property type="nucleotide sequence ID" value="NZ_JACHFE010000002.1"/>
</dbReference>
<keyword evidence="2" id="KW-1185">Reference proteome</keyword>
<proteinExistence type="predicted"/>
<comment type="caution">
    <text evidence="1">The sequence shown here is derived from an EMBL/GenBank/DDBJ whole genome shotgun (WGS) entry which is preliminary data.</text>
</comment>